<reference evidence="4 5" key="1">
    <citation type="submission" date="2015-06" db="EMBL/GenBank/DDBJ databases">
        <title>Talaromyces atroroseus IBT 11181 draft genome.</title>
        <authorList>
            <person name="Rasmussen K.B."/>
            <person name="Rasmussen S."/>
            <person name="Petersen B."/>
            <person name="Sicheritz-Ponten T."/>
            <person name="Mortensen U.H."/>
            <person name="Thrane U."/>
        </authorList>
    </citation>
    <scope>NUCLEOTIDE SEQUENCE [LARGE SCALE GENOMIC DNA]</scope>
    <source>
        <strain evidence="4 5">IBT 11181</strain>
    </source>
</reference>
<feature type="compositionally biased region" description="Basic and acidic residues" evidence="1">
    <location>
        <begin position="121"/>
        <end position="143"/>
    </location>
</feature>
<keyword evidence="5" id="KW-1185">Reference proteome</keyword>
<dbReference type="PANTHER" id="PTHR10900">
    <property type="entry name" value="PERIOSTIN-RELATED"/>
    <property type="match status" value="1"/>
</dbReference>
<dbReference type="Pfam" id="PF02469">
    <property type="entry name" value="Fasciclin"/>
    <property type="match status" value="2"/>
</dbReference>
<evidence type="ECO:0000313" key="4">
    <source>
        <dbReference type="EMBL" id="OKL62431.1"/>
    </source>
</evidence>
<dbReference type="AlphaFoldDB" id="A0A225ALI0"/>
<dbReference type="EMBL" id="LFMY01000003">
    <property type="protein sequence ID" value="OKL62431.1"/>
    <property type="molecule type" value="Genomic_DNA"/>
</dbReference>
<dbReference type="InterPro" id="IPR000782">
    <property type="entry name" value="FAS1_domain"/>
</dbReference>
<dbReference type="PANTHER" id="PTHR10900:SF125">
    <property type="entry name" value="FAS1 DOMAIN-CONTAINING PROTEIN YLR001C"/>
    <property type="match status" value="1"/>
</dbReference>
<dbReference type="InterPro" id="IPR036378">
    <property type="entry name" value="FAS1_dom_sf"/>
</dbReference>
<feature type="compositionally biased region" description="Basic and acidic residues" evidence="1">
    <location>
        <begin position="166"/>
        <end position="190"/>
    </location>
</feature>
<dbReference type="PROSITE" id="PS50213">
    <property type="entry name" value="FAS1"/>
    <property type="match status" value="2"/>
</dbReference>
<protein>
    <recommendedName>
        <fullName evidence="3">FAS1 domain-containing protein</fullName>
    </recommendedName>
</protein>
<dbReference type="STRING" id="1441469.A0A225ALI0"/>
<dbReference type="SUPFAM" id="SSF82153">
    <property type="entry name" value="FAS1 domain"/>
    <property type="match status" value="2"/>
</dbReference>
<organism evidence="4 5">
    <name type="scientific">Talaromyces atroroseus</name>
    <dbReference type="NCBI Taxonomy" id="1441469"/>
    <lineage>
        <taxon>Eukaryota</taxon>
        <taxon>Fungi</taxon>
        <taxon>Dikarya</taxon>
        <taxon>Ascomycota</taxon>
        <taxon>Pezizomycotina</taxon>
        <taxon>Eurotiomycetes</taxon>
        <taxon>Eurotiomycetidae</taxon>
        <taxon>Eurotiales</taxon>
        <taxon>Trichocomaceae</taxon>
        <taxon>Talaromyces</taxon>
        <taxon>Talaromyces sect. Trachyspermi</taxon>
    </lineage>
</organism>
<feature type="compositionally biased region" description="Basic residues" evidence="1">
    <location>
        <begin position="144"/>
        <end position="165"/>
    </location>
</feature>
<evidence type="ECO:0000256" key="1">
    <source>
        <dbReference type="SAM" id="MobiDB-lite"/>
    </source>
</evidence>
<feature type="chain" id="PRO_5012985457" description="FAS1 domain-containing protein" evidence="2">
    <location>
        <begin position="16"/>
        <end position="606"/>
    </location>
</feature>
<proteinExistence type="predicted"/>
<name>A0A225ALI0_TALAT</name>
<evidence type="ECO:0000259" key="3">
    <source>
        <dbReference type="PROSITE" id="PS50213"/>
    </source>
</evidence>
<accession>A0A225ALI0</accession>
<comment type="caution">
    <text evidence="4">The sequence shown here is derived from an EMBL/GenBank/DDBJ whole genome shotgun (WGS) entry which is preliminary data.</text>
</comment>
<feature type="region of interest" description="Disordered" evidence="1">
    <location>
        <begin position="121"/>
        <end position="190"/>
    </location>
</feature>
<evidence type="ECO:0000256" key="2">
    <source>
        <dbReference type="SAM" id="SignalP"/>
    </source>
</evidence>
<feature type="domain" description="FAS1" evidence="3">
    <location>
        <begin position="393"/>
        <end position="558"/>
    </location>
</feature>
<gene>
    <name evidence="4" type="ORF">UA08_02135</name>
</gene>
<dbReference type="RefSeq" id="XP_020122552.1">
    <property type="nucleotide sequence ID" value="XM_020264804.1"/>
</dbReference>
<feature type="compositionally biased region" description="Basic and acidic residues" evidence="1">
    <location>
        <begin position="43"/>
        <end position="61"/>
    </location>
</feature>
<dbReference type="Gene3D" id="2.30.180.10">
    <property type="entry name" value="FAS1 domain"/>
    <property type="match status" value="2"/>
</dbReference>
<dbReference type="Proteomes" id="UP000214365">
    <property type="component" value="Unassembled WGS sequence"/>
</dbReference>
<dbReference type="OrthoDB" id="7700931at2759"/>
<sequence>MKTTLLLSAASLATAFVIPGNDQQLLSAFTTDEASTTAVQRLPSEEQGHHGAEEHRHGDADKGEKVKAMFAGDVHAHDQGDHVSGKWHRAAGLADGLQRFVAHFEHLENLEHMDRLSLDGEDDGHFGHGTEPKEGKFGKDKHGKDKHGKKGEKDHKFKGKHHEKGHHHEDEEFHHGGEHPPFKGEHHDEERHEHFEHFEQFGHHDLDVFDFPPCPHARPSHPPGFLDKVMGHVKHIFGYSAPEPERPMHHAGHHHEINQTIYELISGSNHTRIFTHIVNQYDDVVSYLNSTQANYTVFVPVDKAFEHIHDHNRNFSKEAVVKWLEYHISPEVFTLHDLLDVQTLPTFRLEENDNKYPQRISTSFGPKGLTLNFHSHVFRPDIHATNGVIHAIDKLLIPALSAQTTIELVPSIFSTLNLALIKTGLIDSVDLKELRAGGTLFAPTNKAFAKLPPQVNAFLFSRAGEKYLKALLKYHIVPGHTLFTDAYYQPKTDDAVNDDAIITKDHFELPTLLDSKPVSVDVRHFHRLTLMTVNEHIPVSVANVPVKEGVIHLVSSVLIPPHPEDAVAPAALDDREQMEREHEHEHRHKHGLSVRELMQRLEPLLE</sequence>
<dbReference type="GeneID" id="31001890"/>
<dbReference type="InterPro" id="IPR050904">
    <property type="entry name" value="Adhesion/Biosynth-related"/>
</dbReference>
<feature type="domain" description="FAS1" evidence="3">
    <location>
        <begin position="258"/>
        <end position="396"/>
    </location>
</feature>
<keyword evidence="2" id="KW-0732">Signal</keyword>
<evidence type="ECO:0000313" key="5">
    <source>
        <dbReference type="Proteomes" id="UP000214365"/>
    </source>
</evidence>
<feature type="signal peptide" evidence="2">
    <location>
        <begin position="1"/>
        <end position="15"/>
    </location>
</feature>
<dbReference type="SMART" id="SM00554">
    <property type="entry name" value="FAS1"/>
    <property type="match status" value="2"/>
</dbReference>
<feature type="region of interest" description="Disordered" evidence="1">
    <location>
        <begin position="37"/>
        <end position="61"/>
    </location>
</feature>